<name>A0ABD5YC39_9EURY</name>
<proteinExistence type="predicted"/>
<reference evidence="1 2" key="1">
    <citation type="journal article" date="2019" name="Int. J. Syst. Evol. Microbiol.">
        <title>The Global Catalogue of Microorganisms (GCM) 10K type strain sequencing project: providing services to taxonomists for standard genome sequencing and annotation.</title>
        <authorList>
            <consortium name="The Broad Institute Genomics Platform"/>
            <consortium name="The Broad Institute Genome Sequencing Center for Infectious Disease"/>
            <person name="Wu L."/>
            <person name="Ma J."/>
        </authorList>
    </citation>
    <scope>NUCLEOTIDE SEQUENCE [LARGE SCALE GENOMIC DNA]</scope>
    <source>
        <strain evidence="1 2">XZYJT29</strain>
    </source>
</reference>
<dbReference type="EMBL" id="JBHTAS010000002">
    <property type="protein sequence ID" value="MFC7142885.1"/>
    <property type="molecule type" value="Genomic_DNA"/>
</dbReference>
<sequence>MANPPLNIDYWASLYSAYTDYAEEYDNAMEHSRLVDRAQNLWDWKGLNRTIAFEQITDVLEQLDQADYIPQDQEVAIASLSDRLMDEGVVESKSLVTSAFILHLMASEPDRYSVKFPIYDRRVWNAYVYLWRVRKDGNQLYRQASQSPSQYGEFCRKFGQTCPDGKARNYERALFMFGGFIMNLPPNDAPTPIKNIDEKLKRQEKTLTDMHDTSGYALINIHEILKSD</sequence>
<dbReference type="GeneID" id="78823248"/>
<comment type="caution">
    <text evidence="1">The sequence shown here is derived from an EMBL/GenBank/DDBJ whole genome shotgun (WGS) entry which is preliminary data.</text>
</comment>
<evidence type="ECO:0000313" key="1">
    <source>
        <dbReference type="EMBL" id="MFC7142885.1"/>
    </source>
</evidence>
<gene>
    <name evidence="1" type="ORF">ACFQMA_24050</name>
</gene>
<evidence type="ECO:0000313" key="2">
    <source>
        <dbReference type="Proteomes" id="UP001596432"/>
    </source>
</evidence>
<dbReference type="RefSeq" id="WP_274326339.1">
    <property type="nucleotide sequence ID" value="NZ_CP118159.1"/>
</dbReference>
<dbReference type="AlphaFoldDB" id="A0ABD5YC39"/>
<accession>A0ABD5YC39</accession>
<dbReference type="Proteomes" id="UP001596432">
    <property type="component" value="Unassembled WGS sequence"/>
</dbReference>
<protein>
    <submittedName>
        <fullName evidence="1">Uncharacterized protein</fullName>
    </submittedName>
</protein>
<keyword evidence="2" id="KW-1185">Reference proteome</keyword>
<organism evidence="1 2">
    <name type="scientific">Halosimplex aquaticum</name>
    <dbReference type="NCBI Taxonomy" id="3026162"/>
    <lineage>
        <taxon>Archaea</taxon>
        <taxon>Methanobacteriati</taxon>
        <taxon>Methanobacteriota</taxon>
        <taxon>Stenosarchaea group</taxon>
        <taxon>Halobacteria</taxon>
        <taxon>Halobacteriales</taxon>
        <taxon>Haloarculaceae</taxon>
        <taxon>Halosimplex</taxon>
    </lineage>
</organism>